<name>A0A9N7V090_PLEPL</name>
<dbReference type="EMBL" id="CADEAL010002976">
    <property type="protein sequence ID" value="CAB1442978.1"/>
    <property type="molecule type" value="Genomic_DNA"/>
</dbReference>
<comment type="caution">
    <text evidence="1">The sequence shown here is derived from an EMBL/GenBank/DDBJ whole genome shotgun (WGS) entry which is preliminary data.</text>
</comment>
<protein>
    <submittedName>
        <fullName evidence="1">Uncharacterized protein</fullName>
    </submittedName>
</protein>
<dbReference type="AlphaFoldDB" id="A0A9N7V090"/>
<evidence type="ECO:0000313" key="1">
    <source>
        <dbReference type="EMBL" id="CAB1442978.1"/>
    </source>
</evidence>
<dbReference type="Proteomes" id="UP001153269">
    <property type="component" value="Unassembled WGS sequence"/>
</dbReference>
<gene>
    <name evidence="1" type="ORF">PLEPLA_LOCUS30697</name>
</gene>
<accession>A0A9N7V090</accession>
<keyword evidence="2" id="KW-1185">Reference proteome</keyword>
<proteinExistence type="predicted"/>
<organism evidence="1 2">
    <name type="scientific">Pleuronectes platessa</name>
    <name type="common">European plaice</name>
    <dbReference type="NCBI Taxonomy" id="8262"/>
    <lineage>
        <taxon>Eukaryota</taxon>
        <taxon>Metazoa</taxon>
        <taxon>Chordata</taxon>
        <taxon>Craniata</taxon>
        <taxon>Vertebrata</taxon>
        <taxon>Euteleostomi</taxon>
        <taxon>Actinopterygii</taxon>
        <taxon>Neopterygii</taxon>
        <taxon>Teleostei</taxon>
        <taxon>Neoteleostei</taxon>
        <taxon>Acanthomorphata</taxon>
        <taxon>Carangaria</taxon>
        <taxon>Pleuronectiformes</taxon>
        <taxon>Pleuronectoidei</taxon>
        <taxon>Pleuronectidae</taxon>
        <taxon>Pleuronectes</taxon>
    </lineage>
</organism>
<evidence type="ECO:0000313" key="2">
    <source>
        <dbReference type="Proteomes" id="UP001153269"/>
    </source>
</evidence>
<sequence length="124" mass="13684">MNGVTEIYKEMLGVWGEFVRGVKYECKNVRQTCEVTGANIRRGLPKIFLSSSIPPRAEGCSSSLSIHPPRTAGLSSRFSCIAEERAWLPQPILLFPPTTRGQRCSSQLIFSRKSPHPSSSTNSS</sequence>
<reference evidence="1" key="1">
    <citation type="submission" date="2020-03" db="EMBL/GenBank/DDBJ databases">
        <authorList>
            <person name="Weist P."/>
        </authorList>
    </citation>
    <scope>NUCLEOTIDE SEQUENCE</scope>
</reference>